<dbReference type="InterPro" id="IPR008049">
    <property type="entry name" value="MCM6"/>
</dbReference>
<dbReference type="PANTHER" id="PTHR11630:SF43">
    <property type="entry name" value="DNA REPLICATION LICENSING FACTOR MCM6"/>
    <property type="match status" value="1"/>
</dbReference>
<dbReference type="GO" id="GO:0042555">
    <property type="term" value="C:MCM complex"/>
    <property type="evidence" value="ECO:0007669"/>
    <property type="project" value="UniProtKB-UniRule"/>
</dbReference>
<dbReference type="InterPro" id="IPR012340">
    <property type="entry name" value="NA-bd_OB-fold"/>
</dbReference>
<comment type="subcellular location">
    <subcellularLocation>
        <location evidence="1 14">Nucleus</location>
    </subcellularLocation>
</comment>
<keyword evidence="8 13" id="KW-0067">ATP-binding</keyword>
<comment type="catalytic activity">
    <reaction evidence="14">
        <text>ATP + H2O = ADP + phosphate + H(+)</text>
        <dbReference type="Rhea" id="RHEA:13065"/>
        <dbReference type="ChEBI" id="CHEBI:15377"/>
        <dbReference type="ChEBI" id="CHEBI:15378"/>
        <dbReference type="ChEBI" id="CHEBI:30616"/>
        <dbReference type="ChEBI" id="CHEBI:43474"/>
        <dbReference type="ChEBI" id="CHEBI:456216"/>
        <dbReference type="EC" id="3.6.4.12"/>
    </reaction>
</comment>
<dbReference type="Gene3D" id="2.20.28.10">
    <property type="match status" value="1"/>
</dbReference>
<keyword evidence="4 14" id="KW-0235">DNA replication</keyword>
<dbReference type="Pfam" id="PF14551">
    <property type="entry name" value="MCM_N"/>
    <property type="match status" value="1"/>
</dbReference>
<keyword evidence="7 14" id="KW-0347">Helicase</keyword>
<keyword evidence="11 14" id="KW-0131">Cell cycle</keyword>
<comment type="similarity">
    <text evidence="2 13">Belongs to the MCM family.</text>
</comment>
<keyword evidence="9 13" id="KW-0238">DNA-binding</keyword>
<dbReference type="PROSITE" id="PS00847">
    <property type="entry name" value="MCM_1"/>
    <property type="match status" value="1"/>
</dbReference>
<dbReference type="STRING" id="1344416.A0A139A3F5"/>
<gene>
    <name evidence="17" type="ORF">M427DRAFT_455799</name>
</gene>
<comment type="function">
    <text evidence="14">Acts as component of the MCM2-7 complex (MCM complex) which is the replicative helicase essential for 'once per cell cycle' DNA replication initiation and elongation in eukaryotic cells. The active ATPase sites in the MCM2-7 ring are formed through the interaction surfaces of two neighboring subunits such that a critical structure of a conserved arginine finger motif is provided in trans relative to the ATP-binding site of the Walker A box of the adjacent subunit. The six ATPase active sites, however, are likely to contribute differentially to the complex helicase activity.</text>
</comment>
<dbReference type="GO" id="GO:0043596">
    <property type="term" value="C:nuclear replication fork"/>
    <property type="evidence" value="ECO:0007669"/>
    <property type="project" value="UniProtKB-ARBA"/>
</dbReference>
<dbReference type="FunFam" id="2.20.28.10:FF:000003">
    <property type="entry name" value="DNA helicase"/>
    <property type="match status" value="1"/>
</dbReference>
<reference evidence="17 18" key="1">
    <citation type="journal article" date="2015" name="Genome Biol. Evol.">
        <title>Phylogenomic analyses indicate that early fungi evolved digesting cell walls of algal ancestors of land plants.</title>
        <authorList>
            <person name="Chang Y."/>
            <person name="Wang S."/>
            <person name="Sekimoto S."/>
            <person name="Aerts A.L."/>
            <person name="Choi C."/>
            <person name="Clum A."/>
            <person name="LaButti K.M."/>
            <person name="Lindquist E.A."/>
            <person name="Yee Ngan C."/>
            <person name="Ohm R.A."/>
            <person name="Salamov A.A."/>
            <person name="Grigoriev I.V."/>
            <person name="Spatafora J.W."/>
            <person name="Berbee M.L."/>
        </authorList>
    </citation>
    <scope>NUCLEOTIDE SEQUENCE [LARGE SCALE GENOMIC DNA]</scope>
    <source>
        <strain evidence="17 18">JEL478</strain>
    </source>
</reference>
<evidence type="ECO:0000256" key="15">
    <source>
        <dbReference type="SAM" id="MobiDB-lite"/>
    </source>
</evidence>
<dbReference type="InterPro" id="IPR027417">
    <property type="entry name" value="P-loop_NTPase"/>
</dbReference>
<dbReference type="PRINTS" id="PR01657">
    <property type="entry name" value="MCMFAMILY"/>
</dbReference>
<dbReference type="InterPro" id="IPR001208">
    <property type="entry name" value="MCM_dom"/>
</dbReference>
<proteinExistence type="inferred from homology"/>
<evidence type="ECO:0000259" key="16">
    <source>
        <dbReference type="PROSITE" id="PS50051"/>
    </source>
</evidence>
<dbReference type="GO" id="GO:0016887">
    <property type="term" value="F:ATP hydrolysis activity"/>
    <property type="evidence" value="ECO:0007669"/>
    <property type="project" value="RHEA"/>
</dbReference>
<dbReference type="GO" id="GO:0006279">
    <property type="term" value="P:premeiotic DNA replication"/>
    <property type="evidence" value="ECO:0007669"/>
    <property type="project" value="UniProtKB-ARBA"/>
</dbReference>
<dbReference type="PANTHER" id="PTHR11630">
    <property type="entry name" value="DNA REPLICATION LICENSING FACTOR MCM FAMILY MEMBER"/>
    <property type="match status" value="1"/>
</dbReference>
<dbReference type="OrthoDB" id="1744952at2759"/>
<dbReference type="GO" id="GO:0000727">
    <property type="term" value="P:double-strand break repair via break-induced replication"/>
    <property type="evidence" value="ECO:0007669"/>
    <property type="project" value="TreeGrafter"/>
</dbReference>
<evidence type="ECO:0000256" key="10">
    <source>
        <dbReference type="ARBA" id="ARBA00023242"/>
    </source>
</evidence>
<evidence type="ECO:0000256" key="12">
    <source>
        <dbReference type="ARBA" id="ARBA00073495"/>
    </source>
</evidence>
<dbReference type="Pfam" id="PF17207">
    <property type="entry name" value="MCM_OB"/>
    <property type="match status" value="1"/>
</dbReference>
<name>A0A139A3F5_GONPJ</name>
<dbReference type="GO" id="GO:0097373">
    <property type="term" value="C:MCM core complex"/>
    <property type="evidence" value="ECO:0007669"/>
    <property type="project" value="UniProtKB-ARBA"/>
</dbReference>
<dbReference type="AlphaFoldDB" id="A0A139A3F5"/>
<dbReference type="InterPro" id="IPR041562">
    <property type="entry name" value="MCM_lid"/>
</dbReference>
<protein>
    <recommendedName>
        <fullName evidence="12 14">DNA replication licensing factor MCM6</fullName>
        <ecNumber evidence="3 14">3.6.4.12</ecNumber>
    </recommendedName>
</protein>
<dbReference type="PROSITE" id="PS50051">
    <property type="entry name" value="MCM_2"/>
    <property type="match status" value="1"/>
</dbReference>
<accession>A0A139A3F5</accession>
<evidence type="ECO:0000256" key="4">
    <source>
        <dbReference type="ARBA" id="ARBA00022705"/>
    </source>
</evidence>
<dbReference type="GO" id="GO:1990518">
    <property type="term" value="F:single-stranded 3'-5' DNA helicase activity"/>
    <property type="evidence" value="ECO:0007669"/>
    <property type="project" value="TreeGrafter"/>
</dbReference>
<dbReference type="InterPro" id="IPR031327">
    <property type="entry name" value="MCM"/>
</dbReference>
<dbReference type="Gene3D" id="1.20.58.870">
    <property type="match status" value="1"/>
</dbReference>
<feature type="region of interest" description="Disordered" evidence="15">
    <location>
        <begin position="754"/>
        <end position="788"/>
    </location>
</feature>
<keyword evidence="5 13" id="KW-0547">Nucleotide-binding</keyword>
<dbReference type="Gene3D" id="3.40.50.300">
    <property type="entry name" value="P-loop containing nucleotide triphosphate hydrolases"/>
    <property type="match status" value="1"/>
</dbReference>
<evidence type="ECO:0000256" key="11">
    <source>
        <dbReference type="ARBA" id="ARBA00023306"/>
    </source>
</evidence>
<dbReference type="OMA" id="RHQQTDK"/>
<feature type="compositionally biased region" description="Polar residues" evidence="15">
    <location>
        <begin position="774"/>
        <end position="788"/>
    </location>
</feature>
<keyword evidence="18" id="KW-1185">Reference proteome</keyword>
<evidence type="ECO:0000256" key="14">
    <source>
        <dbReference type="RuleBase" id="RU368064"/>
    </source>
</evidence>
<dbReference type="InterPro" id="IPR033762">
    <property type="entry name" value="MCM_OB"/>
</dbReference>
<dbReference type="CDD" id="cd17757">
    <property type="entry name" value="MCM6"/>
    <property type="match status" value="1"/>
</dbReference>
<feature type="compositionally biased region" description="Gly residues" evidence="15">
    <location>
        <begin position="39"/>
        <end position="48"/>
    </location>
</feature>
<evidence type="ECO:0000256" key="3">
    <source>
        <dbReference type="ARBA" id="ARBA00012551"/>
    </source>
</evidence>
<dbReference type="SUPFAM" id="SSF52540">
    <property type="entry name" value="P-loop containing nucleoside triphosphate hydrolases"/>
    <property type="match status" value="1"/>
</dbReference>
<feature type="region of interest" description="Disordered" evidence="15">
    <location>
        <begin position="1"/>
        <end position="70"/>
    </location>
</feature>
<dbReference type="GO" id="GO:0005524">
    <property type="term" value="F:ATP binding"/>
    <property type="evidence" value="ECO:0007669"/>
    <property type="project" value="UniProtKB-UniRule"/>
</dbReference>
<comment type="subunit">
    <text evidence="14">Component of the MCM2-7 complex.</text>
</comment>
<dbReference type="GO" id="GO:1902969">
    <property type="term" value="P:mitotic DNA replication"/>
    <property type="evidence" value="ECO:0007669"/>
    <property type="project" value="TreeGrafter"/>
</dbReference>
<evidence type="ECO:0000256" key="1">
    <source>
        <dbReference type="ARBA" id="ARBA00004123"/>
    </source>
</evidence>
<evidence type="ECO:0000256" key="9">
    <source>
        <dbReference type="ARBA" id="ARBA00023125"/>
    </source>
</evidence>
<dbReference type="Pfam" id="PF17855">
    <property type="entry name" value="MCM_lid"/>
    <property type="match status" value="1"/>
</dbReference>
<dbReference type="Pfam" id="PF00493">
    <property type="entry name" value="MCM"/>
    <property type="match status" value="1"/>
</dbReference>
<dbReference type="EC" id="3.6.4.12" evidence="3 14"/>
<evidence type="ECO:0000313" key="18">
    <source>
        <dbReference type="Proteomes" id="UP000070544"/>
    </source>
</evidence>
<feature type="domain" description="MCM C-terminal AAA(+) ATPase" evidence="16">
    <location>
        <begin position="427"/>
        <end position="633"/>
    </location>
</feature>
<dbReference type="EMBL" id="KQ965810">
    <property type="protein sequence ID" value="KXS11015.1"/>
    <property type="molecule type" value="Genomic_DNA"/>
</dbReference>
<dbReference type="GO" id="GO:0031261">
    <property type="term" value="C:DNA replication preinitiation complex"/>
    <property type="evidence" value="ECO:0007669"/>
    <property type="project" value="UniProtKB-ARBA"/>
</dbReference>
<evidence type="ECO:0000256" key="13">
    <source>
        <dbReference type="RuleBase" id="RU004070"/>
    </source>
</evidence>
<keyword evidence="6 14" id="KW-0378">Hydrolase</keyword>
<dbReference type="SMART" id="SM00350">
    <property type="entry name" value="MCM"/>
    <property type="match status" value="1"/>
</dbReference>
<dbReference type="GO" id="GO:0003697">
    <property type="term" value="F:single-stranded DNA binding"/>
    <property type="evidence" value="ECO:0007669"/>
    <property type="project" value="TreeGrafter"/>
</dbReference>
<dbReference type="Pfam" id="PF18263">
    <property type="entry name" value="WHD_MCM6"/>
    <property type="match status" value="1"/>
</dbReference>
<dbReference type="Gene3D" id="2.40.50.140">
    <property type="entry name" value="Nucleic acid-binding proteins"/>
    <property type="match status" value="1"/>
</dbReference>
<dbReference type="PRINTS" id="PR01662">
    <property type="entry name" value="MCMPROTEIN6"/>
</dbReference>
<evidence type="ECO:0000256" key="7">
    <source>
        <dbReference type="ARBA" id="ARBA00022806"/>
    </source>
</evidence>
<keyword evidence="10" id="KW-0539">Nucleus</keyword>
<evidence type="ECO:0000313" key="17">
    <source>
        <dbReference type="EMBL" id="KXS11015.1"/>
    </source>
</evidence>
<dbReference type="InterPro" id="IPR041024">
    <property type="entry name" value="Mcm6_C"/>
</dbReference>
<organism evidence="17 18">
    <name type="scientific">Gonapodya prolifera (strain JEL478)</name>
    <name type="common">Monoblepharis prolifera</name>
    <dbReference type="NCBI Taxonomy" id="1344416"/>
    <lineage>
        <taxon>Eukaryota</taxon>
        <taxon>Fungi</taxon>
        <taxon>Fungi incertae sedis</taxon>
        <taxon>Chytridiomycota</taxon>
        <taxon>Chytridiomycota incertae sedis</taxon>
        <taxon>Monoblepharidomycetes</taxon>
        <taxon>Monoblepharidales</taxon>
        <taxon>Gonapodyaceae</taxon>
        <taxon>Gonapodya</taxon>
    </lineage>
</organism>
<dbReference type="GO" id="GO:0005656">
    <property type="term" value="C:nuclear pre-replicative complex"/>
    <property type="evidence" value="ECO:0007669"/>
    <property type="project" value="UniProtKB-ARBA"/>
</dbReference>
<evidence type="ECO:0000256" key="5">
    <source>
        <dbReference type="ARBA" id="ARBA00022741"/>
    </source>
</evidence>
<dbReference type="SUPFAM" id="SSF50249">
    <property type="entry name" value="Nucleic acid-binding proteins"/>
    <property type="match status" value="1"/>
</dbReference>
<dbReference type="GO" id="GO:0006270">
    <property type="term" value="P:DNA replication initiation"/>
    <property type="evidence" value="ECO:0007669"/>
    <property type="project" value="UniProtKB-UniRule"/>
</dbReference>
<evidence type="ECO:0000256" key="2">
    <source>
        <dbReference type="ARBA" id="ARBA00008010"/>
    </source>
</evidence>
<sequence>MSVSGLTMDGSALSQGAVSEAQEVGMSEADSAADRGRGQRGGRGGGQAPAGRSGRRPNAPNQSQGQVPRVEDGLGLDIRNIFQNFLETFTDKNNNPFYINQIILMSKTNKDTVFVDYDHLATSLEQDAFVIQEQYYRLEPYLRQAIRNVVRKVAPGYLYVSRNAASMEGAGQRQVNGPDETTTVREFWISFYHLPAEKRLRELRTDLMGQLISLSGTVTRTSEVRPELLYGTFKCLDCGTLVKDLQQDFAYTEPPSCPNPTCMNKEAWNLDVGRSRFCDWQKVRVQENANEVPSGSMPRTLEVILRNEVVDRCKPGDKILFTGMAIAVPDVSQIGGVAGGKTIQRKSEPRNREFGGEGVTGLRSLGVRDLSYKMSFLACHAKPSEDRSTLTSLNDLFAEELTPEQLASQFSKEELEELQRMKDDRNLLKNVVNSVASHIAGHERIKEGLLLQLLGGVHKVTPEGIHLRGDINVCLVGDPSTAKSQFLKYVVNMMPRAVYTSGKASSAAGLTASVVKDEETSEFTIEAGALMLADNGICCIDEFDKMDLKDQVAIHEAMEQQTISIAKAGIHATLNARTSILAAANPVYGRYDTKLTLRQNVNMSPPIMSRFDLFFVVLDQCDETADLSIARHIVNFHMLRGDALELPYDQNQLLRYIKYARGLRPEMTATAKELLTKMYVEMRSRDVVASQRITVRQLESVIRLSEALAKLHCDPEVSAKYVRRAKQLLEESIIGVDSDAIDLDDEAPAVAPAAEGIDADGGNSMDVDGEDENPPTQNASQPQPGQKQTLTLDYDKYRNITNAIVTKLRQQEERDLPDMKMSEIVEWYLESIEDELDSEEQLLLETKLVKLVIKRLCQKDNVLVRLRTVPTGEDGPDLADEADPVLVVHPNYYPEEMDAM</sequence>
<dbReference type="Gene3D" id="3.30.1640.10">
    <property type="entry name" value="mini-chromosome maintenance (MCM) complex, chain A, domain 1"/>
    <property type="match status" value="1"/>
</dbReference>
<dbReference type="InterPro" id="IPR027925">
    <property type="entry name" value="MCM_N"/>
</dbReference>
<dbReference type="InterPro" id="IPR018525">
    <property type="entry name" value="MCM_CS"/>
</dbReference>
<dbReference type="FunFam" id="3.40.50.300:FF:000115">
    <property type="entry name" value="DNA helicase"/>
    <property type="match status" value="1"/>
</dbReference>
<dbReference type="Proteomes" id="UP000070544">
    <property type="component" value="Unassembled WGS sequence"/>
</dbReference>
<evidence type="ECO:0000256" key="6">
    <source>
        <dbReference type="ARBA" id="ARBA00022801"/>
    </source>
</evidence>
<evidence type="ECO:0000256" key="8">
    <source>
        <dbReference type="ARBA" id="ARBA00022840"/>
    </source>
</evidence>
<dbReference type="FunFam" id="1.20.58.870:FF:000002">
    <property type="entry name" value="DNA helicase"/>
    <property type="match status" value="1"/>
</dbReference>